<organism evidence="2 3">
    <name type="scientific">Neodiprion lecontei</name>
    <name type="common">Redheaded pine sawfly</name>
    <dbReference type="NCBI Taxonomy" id="441921"/>
    <lineage>
        <taxon>Eukaryota</taxon>
        <taxon>Metazoa</taxon>
        <taxon>Ecdysozoa</taxon>
        <taxon>Arthropoda</taxon>
        <taxon>Hexapoda</taxon>
        <taxon>Insecta</taxon>
        <taxon>Pterygota</taxon>
        <taxon>Neoptera</taxon>
        <taxon>Endopterygota</taxon>
        <taxon>Hymenoptera</taxon>
        <taxon>Tenthredinoidea</taxon>
        <taxon>Diprionidae</taxon>
        <taxon>Diprioninae</taxon>
        <taxon>Neodiprion</taxon>
    </lineage>
</organism>
<dbReference type="PANTHER" id="PTHR12444:SF9">
    <property type="entry name" value="AGAP013133-PA"/>
    <property type="match status" value="1"/>
</dbReference>
<feature type="transmembrane region" description="Helical" evidence="1">
    <location>
        <begin position="341"/>
        <end position="364"/>
    </location>
</feature>
<dbReference type="RefSeq" id="XP_046587744.1">
    <property type="nucleotide sequence ID" value="XM_046731788.1"/>
</dbReference>
<keyword evidence="2" id="KW-1185">Reference proteome</keyword>
<sequence length="462" mass="53408">MTSPKRRQAGSNGRTICHLNFLETPLTDGRLIDELERLRRESLCNWNERRQYRMARNSYLDLLSLFMKKNESEVVRAVISVMNEENLFEYPDLSLDLITAPVSLGISGSTVVNELWNEVEEPTTPIEIARSIVCTLYEFMNTYDWPETVSTVVALERLLGIYRASIGEGANTSPYKQFKKGLKVCVQRTLEHLSNDHILVVIRHMCFWSVDQTVSDEDVLDFGSSLEYAAYKHATKLFEDTLTPDVFSLLTRMIASSSRLVSLLGNRVMQYLIDRGGNRTRLETPQIFFEDTEYELNVSPYHREDKIFLKNNRAELHECLIRGILNHCSARLNLEMSYCTICLVAIEVPCGFTAAALVCLAMNLQDLTTERDDLRREVTFHVHACVVAILSLLCWIHGAKVFYQYVNKIVMERARWAPHLNPPIQSHYSFATHHVLWDKPELFFVDWEARYGLWKCFRLLES</sequence>
<gene>
    <name evidence="3" type="primary">LOC107222567</name>
</gene>
<dbReference type="InterPro" id="IPR051851">
    <property type="entry name" value="EFR3_Homologs"/>
</dbReference>
<name>A0ABM3FI98_NEOLC</name>
<reference evidence="3" key="1">
    <citation type="submission" date="2025-08" db="UniProtKB">
        <authorList>
            <consortium name="RefSeq"/>
        </authorList>
    </citation>
    <scope>IDENTIFICATION</scope>
    <source>
        <tissue evidence="3">Thorax and Abdomen</tissue>
    </source>
</reference>
<proteinExistence type="predicted"/>
<evidence type="ECO:0000313" key="2">
    <source>
        <dbReference type="Proteomes" id="UP000829291"/>
    </source>
</evidence>
<keyword evidence="1" id="KW-1133">Transmembrane helix</keyword>
<evidence type="ECO:0000313" key="3">
    <source>
        <dbReference type="RefSeq" id="XP_046587744.1"/>
    </source>
</evidence>
<evidence type="ECO:0000256" key="1">
    <source>
        <dbReference type="SAM" id="Phobius"/>
    </source>
</evidence>
<keyword evidence="1" id="KW-0812">Transmembrane</keyword>
<dbReference type="PANTHER" id="PTHR12444">
    <property type="entry name" value="PROTEIN EFR3 HOMOLOG CMP44E"/>
    <property type="match status" value="1"/>
</dbReference>
<keyword evidence="1" id="KW-0472">Membrane</keyword>
<accession>A0ABM3FI98</accession>
<feature type="transmembrane region" description="Helical" evidence="1">
    <location>
        <begin position="380"/>
        <end position="403"/>
    </location>
</feature>
<dbReference type="Proteomes" id="UP000829291">
    <property type="component" value="Chromosome 2"/>
</dbReference>
<dbReference type="GeneID" id="107222567"/>
<protein>
    <submittedName>
        <fullName evidence="3">Uncharacterized protein LOC107222567</fullName>
    </submittedName>
</protein>